<dbReference type="Proteomes" id="UP000054350">
    <property type="component" value="Unassembled WGS sequence"/>
</dbReference>
<evidence type="ECO:0000313" key="2">
    <source>
        <dbReference type="EMBL" id="KNE67338.1"/>
    </source>
</evidence>
<dbReference type="VEuPathDB" id="FungiDB:AMAG_11808"/>
<feature type="transmembrane region" description="Helical" evidence="1">
    <location>
        <begin position="39"/>
        <end position="58"/>
    </location>
</feature>
<evidence type="ECO:0000313" key="3">
    <source>
        <dbReference type="Proteomes" id="UP000054350"/>
    </source>
</evidence>
<keyword evidence="1" id="KW-0472">Membrane</keyword>
<keyword evidence="1" id="KW-1133">Transmembrane helix</keyword>
<evidence type="ECO:0000256" key="1">
    <source>
        <dbReference type="SAM" id="Phobius"/>
    </source>
</evidence>
<keyword evidence="1" id="KW-0812">Transmembrane</keyword>
<dbReference type="AlphaFoldDB" id="A0A0L0SXP7"/>
<protein>
    <submittedName>
        <fullName evidence="2">Uncharacterized protein</fullName>
    </submittedName>
</protein>
<name>A0A0L0SXP7_ALLM3</name>
<gene>
    <name evidence="2" type="ORF">AMAG_11808</name>
</gene>
<keyword evidence="3" id="KW-1185">Reference proteome</keyword>
<reference evidence="2 3" key="1">
    <citation type="submission" date="2009-11" db="EMBL/GenBank/DDBJ databases">
        <title>Annotation of Allomyces macrogynus ATCC 38327.</title>
        <authorList>
            <consortium name="The Broad Institute Genome Sequencing Platform"/>
            <person name="Russ C."/>
            <person name="Cuomo C."/>
            <person name="Burger G."/>
            <person name="Gray M.W."/>
            <person name="Holland P.W.H."/>
            <person name="King N."/>
            <person name="Lang F.B.F."/>
            <person name="Roger A.J."/>
            <person name="Ruiz-Trillo I."/>
            <person name="Young S.K."/>
            <person name="Zeng Q."/>
            <person name="Gargeya S."/>
            <person name="Fitzgerald M."/>
            <person name="Haas B."/>
            <person name="Abouelleil A."/>
            <person name="Alvarado L."/>
            <person name="Arachchi H.M."/>
            <person name="Berlin A."/>
            <person name="Chapman S.B."/>
            <person name="Gearin G."/>
            <person name="Goldberg J."/>
            <person name="Griggs A."/>
            <person name="Gujja S."/>
            <person name="Hansen M."/>
            <person name="Heiman D."/>
            <person name="Howarth C."/>
            <person name="Larimer J."/>
            <person name="Lui A."/>
            <person name="MacDonald P.J.P."/>
            <person name="McCowen C."/>
            <person name="Montmayeur A."/>
            <person name="Murphy C."/>
            <person name="Neiman D."/>
            <person name="Pearson M."/>
            <person name="Priest M."/>
            <person name="Roberts A."/>
            <person name="Saif S."/>
            <person name="Shea T."/>
            <person name="Sisk P."/>
            <person name="Stolte C."/>
            <person name="Sykes S."/>
            <person name="Wortman J."/>
            <person name="Nusbaum C."/>
            <person name="Birren B."/>
        </authorList>
    </citation>
    <scope>NUCLEOTIDE SEQUENCE [LARGE SCALE GENOMIC DNA]</scope>
    <source>
        <strain evidence="2 3">ATCC 38327</strain>
    </source>
</reference>
<accession>A0A0L0SXP7</accession>
<reference evidence="3" key="2">
    <citation type="submission" date="2009-11" db="EMBL/GenBank/DDBJ databases">
        <title>The Genome Sequence of Allomyces macrogynus strain ATCC 38327.</title>
        <authorList>
            <consortium name="The Broad Institute Genome Sequencing Platform"/>
            <person name="Russ C."/>
            <person name="Cuomo C."/>
            <person name="Shea T."/>
            <person name="Young S.K."/>
            <person name="Zeng Q."/>
            <person name="Koehrsen M."/>
            <person name="Haas B."/>
            <person name="Borodovsky M."/>
            <person name="Guigo R."/>
            <person name="Alvarado L."/>
            <person name="Berlin A."/>
            <person name="Borenstein D."/>
            <person name="Chen Z."/>
            <person name="Engels R."/>
            <person name="Freedman E."/>
            <person name="Gellesch M."/>
            <person name="Goldberg J."/>
            <person name="Griggs A."/>
            <person name="Gujja S."/>
            <person name="Heiman D."/>
            <person name="Hepburn T."/>
            <person name="Howarth C."/>
            <person name="Jen D."/>
            <person name="Larson L."/>
            <person name="Lewis B."/>
            <person name="Mehta T."/>
            <person name="Park D."/>
            <person name="Pearson M."/>
            <person name="Roberts A."/>
            <person name="Saif S."/>
            <person name="Shenoy N."/>
            <person name="Sisk P."/>
            <person name="Stolte C."/>
            <person name="Sykes S."/>
            <person name="Walk T."/>
            <person name="White J."/>
            <person name="Yandava C."/>
            <person name="Burger G."/>
            <person name="Gray M.W."/>
            <person name="Holland P.W.H."/>
            <person name="King N."/>
            <person name="Lang F.B.F."/>
            <person name="Roger A.J."/>
            <person name="Ruiz-Trillo I."/>
            <person name="Lander E."/>
            <person name="Nusbaum C."/>
        </authorList>
    </citation>
    <scope>NUCLEOTIDE SEQUENCE [LARGE SCALE GENOMIC DNA]</scope>
    <source>
        <strain evidence="3">ATCC 38327</strain>
    </source>
</reference>
<dbReference type="EMBL" id="GG745353">
    <property type="protein sequence ID" value="KNE67338.1"/>
    <property type="molecule type" value="Genomic_DNA"/>
</dbReference>
<organism evidence="2 3">
    <name type="scientific">Allomyces macrogynus (strain ATCC 38327)</name>
    <name type="common">Allomyces javanicus var. macrogynus</name>
    <dbReference type="NCBI Taxonomy" id="578462"/>
    <lineage>
        <taxon>Eukaryota</taxon>
        <taxon>Fungi</taxon>
        <taxon>Fungi incertae sedis</taxon>
        <taxon>Blastocladiomycota</taxon>
        <taxon>Blastocladiomycetes</taxon>
        <taxon>Blastocladiales</taxon>
        <taxon>Blastocladiaceae</taxon>
        <taxon>Allomyces</taxon>
    </lineage>
</organism>
<sequence>MKEFIRLYCALKFFEMELPDQPDYSYTSMLHMIAKMHDYWLWITTPMMLHTLFLDLAVKGMMAPLLPAISTLTFGLDMDVMQLMDQRMLEAEQNSEWSVHPALNACNPDQVLHMDCTQELQAFEDDVSVFQCMNPK</sequence>
<proteinExistence type="predicted"/>